<protein>
    <submittedName>
        <fullName evidence="2">Uncharacterized protein</fullName>
    </submittedName>
</protein>
<gene>
    <name evidence="2" type="ORF">V5799_026223</name>
</gene>
<feature type="region of interest" description="Disordered" evidence="1">
    <location>
        <begin position="1"/>
        <end position="62"/>
    </location>
</feature>
<keyword evidence="3" id="KW-1185">Reference proteome</keyword>
<proteinExistence type="predicted"/>
<evidence type="ECO:0000256" key="1">
    <source>
        <dbReference type="SAM" id="MobiDB-lite"/>
    </source>
</evidence>
<evidence type="ECO:0000313" key="3">
    <source>
        <dbReference type="Proteomes" id="UP001321473"/>
    </source>
</evidence>
<dbReference type="EMBL" id="JARKHS020030025">
    <property type="protein sequence ID" value="KAK8762510.1"/>
    <property type="molecule type" value="Genomic_DNA"/>
</dbReference>
<dbReference type="Proteomes" id="UP001321473">
    <property type="component" value="Unassembled WGS sequence"/>
</dbReference>
<comment type="caution">
    <text evidence="2">The sequence shown here is derived from an EMBL/GenBank/DDBJ whole genome shotgun (WGS) entry which is preliminary data.</text>
</comment>
<name>A0AAQ4DJ70_AMBAM</name>
<feature type="region of interest" description="Disordered" evidence="1">
    <location>
        <begin position="166"/>
        <end position="191"/>
    </location>
</feature>
<evidence type="ECO:0000313" key="2">
    <source>
        <dbReference type="EMBL" id="KAK8762510.1"/>
    </source>
</evidence>
<sequence length="191" mass="20531">MVARHPRWAASTGRLPPGPAAVRNRLLSSRTRNSRVARSRGTSPAAVPHTAAAPPRPCRPRCGPTDGGLLEQRVQGITRASSLPVQQRGVFQQQSRIVLFDFHSGCWNGGPSPAADISPAHPRFCPQHANAVHDWWFRSTPPPMLGAPPMMRFSCGCFMPPPRLDQVPVGRPSPAVPEHNIGPGARGASTD</sequence>
<dbReference type="AlphaFoldDB" id="A0AAQ4DJ70"/>
<feature type="compositionally biased region" description="Low complexity" evidence="1">
    <location>
        <begin position="44"/>
        <end position="53"/>
    </location>
</feature>
<reference evidence="2 3" key="1">
    <citation type="journal article" date="2023" name="Arcadia Sci">
        <title>De novo assembly of a long-read Amblyomma americanum tick genome.</title>
        <authorList>
            <person name="Chou S."/>
            <person name="Poskanzer K.E."/>
            <person name="Rollins M."/>
            <person name="Thuy-Boun P.S."/>
        </authorList>
    </citation>
    <scope>NUCLEOTIDE SEQUENCE [LARGE SCALE GENOMIC DNA]</scope>
    <source>
        <strain evidence="2">F_SG_1</strain>
        <tissue evidence="2">Salivary glands</tissue>
    </source>
</reference>
<accession>A0AAQ4DJ70</accession>
<organism evidence="2 3">
    <name type="scientific">Amblyomma americanum</name>
    <name type="common">Lone star tick</name>
    <dbReference type="NCBI Taxonomy" id="6943"/>
    <lineage>
        <taxon>Eukaryota</taxon>
        <taxon>Metazoa</taxon>
        <taxon>Ecdysozoa</taxon>
        <taxon>Arthropoda</taxon>
        <taxon>Chelicerata</taxon>
        <taxon>Arachnida</taxon>
        <taxon>Acari</taxon>
        <taxon>Parasitiformes</taxon>
        <taxon>Ixodida</taxon>
        <taxon>Ixodoidea</taxon>
        <taxon>Ixodidae</taxon>
        <taxon>Amblyomminae</taxon>
        <taxon>Amblyomma</taxon>
    </lineage>
</organism>